<keyword evidence="2" id="KW-1185">Reference proteome</keyword>
<reference evidence="1 2" key="1">
    <citation type="journal article" date="2024" name="ISME J.">
        <title>Tailless and filamentous prophages are predominant in marine Vibrio.</title>
        <authorList>
            <person name="Steensen K."/>
            <person name="Seneca J."/>
            <person name="Bartlau N."/>
            <person name="Yu X.A."/>
            <person name="Hussain F.A."/>
            <person name="Polz M.F."/>
        </authorList>
    </citation>
    <scope>NUCLEOTIDE SEQUENCE [LARGE SCALE GENOMIC DNA]</scope>
    <source>
        <strain evidence="1 2">10N.239.312.F12</strain>
    </source>
</reference>
<dbReference type="EMBL" id="JBFSSG010000001">
    <property type="protein sequence ID" value="MEZ8719740.1"/>
    <property type="molecule type" value="Genomic_DNA"/>
</dbReference>
<accession>A0ABV4MRI1</accession>
<comment type="caution">
    <text evidence="1">The sequence shown here is derived from an EMBL/GenBank/DDBJ whole genome shotgun (WGS) entry which is preliminary data.</text>
</comment>
<evidence type="ECO:0008006" key="3">
    <source>
        <dbReference type="Google" id="ProtNLM"/>
    </source>
</evidence>
<evidence type="ECO:0000313" key="1">
    <source>
        <dbReference type="EMBL" id="MEZ8719740.1"/>
    </source>
</evidence>
<dbReference type="Proteomes" id="UP001570071">
    <property type="component" value="Unassembled WGS sequence"/>
</dbReference>
<organism evidence="1 2">
    <name type="scientific">Vibrio pomeroyi</name>
    <dbReference type="NCBI Taxonomy" id="198832"/>
    <lineage>
        <taxon>Bacteria</taxon>
        <taxon>Pseudomonadati</taxon>
        <taxon>Pseudomonadota</taxon>
        <taxon>Gammaproteobacteria</taxon>
        <taxon>Vibrionales</taxon>
        <taxon>Vibrionaceae</taxon>
        <taxon>Vibrio</taxon>
    </lineage>
</organism>
<evidence type="ECO:0000313" key="2">
    <source>
        <dbReference type="Proteomes" id="UP001570071"/>
    </source>
</evidence>
<gene>
    <name evidence="1" type="ORF">AB6D66_01585</name>
</gene>
<dbReference type="RefSeq" id="WP_269336658.1">
    <property type="nucleotide sequence ID" value="NZ_JBFSSG010000001.1"/>
</dbReference>
<name>A0ABV4MRI1_9VIBR</name>
<proteinExistence type="predicted"/>
<protein>
    <recommendedName>
        <fullName evidence="3">DUF4132 domain-containing protein</fullName>
    </recommendedName>
</protein>
<sequence>MSGIEAWLVEGFLSGGKALASYETFNTFDGKFKAEEDVLKYFGFANRDEFTHVLGRYRVPKPKVKSFWSRLRRLGIDEQYFTTAIFSYFNGKDVSETDAETLACLLINTLNCGSTITIPKTENHVTNRDPMVEFFSNLTFGYIPEDKLYPNTIGPDFAEASKSTSRSEKAFAEELFDELPIEEVEWFYRKLRHPKVKVFDRFAPWILNAAIKYNLYQFQQEDITTFKENGITLDDCGDIEFGLDESHGSCVIETIQSLINLIEEDSISLVDCKSFLKSGWGSDCRSLIESYPALNKCKLMVAAAALEGLQTQNSIGFTSIVASMYSRHDPVKIPTAFECLDDYPQEIRKSVLLTCICDDINEHDISGVKVRGDALISKLDSFDEQADLAVEGVRNLLQFLMGQAKSFENRNEIVLAYLLSSINLPAHDYFRFSLVESYDWWDHGGKEVPNSLEFKSKQWLKDDLVKKDYVDYLRILKAAYRDGFYRLIAEQSVAIAKASRVVWCLGEIHDLWLSAMNELDDNQLQHLDVENKQAAFFLSSILNLELAKRLLVTLPNFEFKALGEMENSGYSIDYNRVITDNFDLWCRTLSMSEVGEYQNVFDIFADTIGRQQRKVAPDTVLMSSCVVKAIRSGALTLNASHTDYILGAEVEEEVVGTRWPRTERHEMIQRFFHEHYPRLKAGWAMMQIDFMVKHLESKGLLFAAIENSKGEGIFIADQTLCVIGEFEWSNVFAHVPAFLAGDINKVSVFSVIGTGESQITVNESNFFFDEKSIAIIQLCYTAITIGDSTLRELMHGTVPKTIFRKAFERILPEINFEGVVLNSNC</sequence>